<evidence type="ECO:0000256" key="6">
    <source>
        <dbReference type="ARBA" id="ARBA00022777"/>
    </source>
</evidence>
<dbReference type="InterPro" id="IPR011009">
    <property type="entry name" value="Kinase-like_dom_sf"/>
</dbReference>
<comment type="catalytic activity">
    <reaction evidence="10">
        <text>L-seryl-[protein] + ATP = O-phospho-L-seryl-[protein] + ADP + H(+)</text>
        <dbReference type="Rhea" id="RHEA:17989"/>
        <dbReference type="Rhea" id="RHEA-COMP:9863"/>
        <dbReference type="Rhea" id="RHEA-COMP:11604"/>
        <dbReference type="ChEBI" id="CHEBI:15378"/>
        <dbReference type="ChEBI" id="CHEBI:29999"/>
        <dbReference type="ChEBI" id="CHEBI:30616"/>
        <dbReference type="ChEBI" id="CHEBI:83421"/>
        <dbReference type="ChEBI" id="CHEBI:456216"/>
        <dbReference type="EC" id="2.7.11.1"/>
    </reaction>
</comment>
<evidence type="ECO:0000256" key="5">
    <source>
        <dbReference type="ARBA" id="ARBA00022741"/>
    </source>
</evidence>
<evidence type="ECO:0000259" key="12">
    <source>
        <dbReference type="PROSITE" id="PS50011"/>
    </source>
</evidence>
<dbReference type="Pfam" id="PF00069">
    <property type="entry name" value="Pkinase"/>
    <property type="match status" value="2"/>
</dbReference>
<keyword evidence="5 11" id="KW-0547">Nucleotide-binding</keyword>
<protein>
    <recommendedName>
        <fullName evidence="1">non-specific serine/threonine protein kinase</fullName>
        <ecNumber evidence="1">2.7.11.1</ecNumber>
    </recommendedName>
</protein>
<dbReference type="Gene3D" id="3.30.200.20">
    <property type="entry name" value="Phosphorylase Kinase, domain 1"/>
    <property type="match status" value="1"/>
</dbReference>
<dbReference type="OrthoDB" id="3638488at2759"/>
<dbReference type="FunFam" id="3.30.200.20:FF:000192">
    <property type="entry name" value="Serine/threonine-protein kinase cot-1"/>
    <property type="match status" value="1"/>
</dbReference>
<evidence type="ECO:0000256" key="8">
    <source>
        <dbReference type="ARBA" id="ARBA00038271"/>
    </source>
</evidence>
<dbReference type="PANTHER" id="PTHR24356">
    <property type="entry name" value="SERINE/THREONINE-PROTEIN KINASE"/>
    <property type="match status" value="1"/>
</dbReference>
<dbReference type="InterPro" id="IPR008271">
    <property type="entry name" value="Ser/Thr_kinase_AS"/>
</dbReference>
<evidence type="ECO:0000256" key="3">
    <source>
        <dbReference type="ARBA" id="ARBA00022553"/>
    </source>
</evidence>
<sequence>MPYPYPPYAAHPQDLYEEPATSSVPVGTFLHKGFYDLLAMIPTPSPSRLLWKTPTPAPEEPIVAGPRYEELSPNTSIKAMPKKGRRVSKDMVSKPTGFVHLIHASDADQLEALLTRWGPDGVGKLGDPNWANPIKDHIRQRNQAKAINEVLNALRPSQNSRLDGPLHVVNGLSTATSSSLTTAAKENVPLSSPYFDGLPGRHGNSTVRWGGLRSHPELQESEDQDPNSLAETEQYVKPPRIITPSLGTLEKAVAARIYFENLYFPLFRHPPSREQRKLAMEKEMAEMQLTHVQKEELRARWRQNETEYLRERRQKVDASAFVKLKTIGHGAFGVVSLVREKASGNLYAMKQLRKADMLRKGQEGHVRAERDILKSASLVHSPGGAEWIVRLYYSFQDRDHLYLVLEYMGGGDLLNLLIERDVFEEDFTRFYVAEMILAIETCHRHEFIHRDIKPDNFLFDPDGHIKLSDFGLATDLHWAHDTSYYEQQRLHLLHKHGIDLEDPIGIADGKKTKRLDPKEVELLMGGGDGQGGIFTWREKHRRKNLINNRCGTNSYMSPEVIRGHGYSYSCDWWSLGVIMFECLYGFPPFVSNSRHVTRQKILNWKQSLRFPSRPRVSHEGVNLIQQLLCEPEDRLGSQTSSSVSRSNSIVVQARRSAFTSQFGAPDNDGAHLIKAHPWFKGIDWNNIHRYPAPYRPELNSPEDTRHFDSDIPPEACLNTLTPFQPLAPANGASPDATRDPLLRHKEHGAEIMDVRKALAFAGFTHKSPRAIEYIRADRAFDAWNDTHPAQGTVRGRPLVRETREDGKGRAISM</sequence>
<dbReference type="CDD" id="cd21742">
    <property type="entry name" value="MobB_NDR_LATS-like"/>
    <property type="match status" value="1"/>
</dbReference>
<dbReference type="SUPFAM" id="SSF56112">
    <property type="entry name" value="Protein kinase-like (PK-like)"/>
    <property type="match status" value="1"/>
</dbReference>
<dbReference type="SMART" id="SM00133">
    <property type="entry name" value="S_TK_X"/>
    <property type="match status" value="1"/>
</dbReference>
<dbReference type="Proteomes" id="UP000724874">
    <property type="component" value="Unassembled WGS sequence"/>
</dbReference>
<evidence type="ECO:0000256" key="2">
    <source>
        <dbReference type="ARBA" id="ARBA00022527"/>
    </source>
</evidence>
<keyword evidence="15" id="KW-1185">Reference proteome</keyword>
<organism evidence="14 15">
    <name type="scientific">Gymnopilus junonius</name>
    <name type="common">Spectacular rustgill mushroom</name>
    <name type="synonym">Gymnopilus spectabilis subsp. junonius</name>
    <dbReference type="NCBI Taxonomy" id="109634"/>
    <lineage>
        <taxon>Eukaryota</taxon>
        <taxon>Fungi</taxon>
        <taxon>Dikarya</taxon>
        <taxon>Basidiomycota</taxon>
        <taxon>Agaricomycotina</taxon>
        <taxon>Agaricomycetes</taxon>
        <taxon>Agaricomycetidae</taxon>
        <taxon>Agaricales</taxon>
        <taxon>Agaricineae</taxon>
        <taxon>Hymenogastraceae</taxon>
        <taxon>Gymnopilus</taxon>
    </lineage>
</organism>
<dbReference type="InterPro" id="IPR000719">
    <property type="entry name" value="Prot_kinase_dom"/>
</dbReference>
<dbReference type="CDD" id="cd05573">
    <property type="entry name" value="STKc_ROCK_NDR_like"/>
    <property type="match status" value="1"/>
</dbReference>
<keyword evidence="7 11" id="KW-0067">ATP-binding</keyword>
<dbReference type="Gene3D" id="1.10.510.10">
    <property type="entry name" value="Transferase(Phosphotransferase) domain 1"/>
    <property type="match status" value="1"/>
</dbReference>
<name>A0A9P5TML5_GYMJU</name>
<dbReference type="PROSITE" id="PS00107">
    <property type="entry name" value="PROTEIN_KINASE_ATP"/>
    <property type="match status" value="1"/>
</dbReference>
<comment type="similarity">
    <text evidence="8">Belongs to the protein kinase superfamily. STE Ser/Thr protein kinase family. COT1 subfamily.</text>
</comment>
<keyword evidence="2" id="KW-0723">Serine/threonine-protein kinase</keyword>
<keyword evidence="4" id="KW-0808">Transferase</keyword>
<dbReference type="GO" id="GO:0007010">
    <property type="term" value="P:cytoskeleton organization"/>
    <property type="evidence" value="ECO:0007669"/>
    <property type="project" value="UniProtKB-ARBA"/>
</dbReference>
<dbReference type="PROSITE" id="PS50011">
    <property type="entry name" value="PROTEIN_KINASE_DOM"/>
    <property type="match status" value="1"/>
</dbReference>
<dbReference type="InterPro" id="IPR050236">
    <property type="entry name" value="Ser_Thr_kinase_AGC"/>
</dbReference>
<comment type="catalytic activity">
    <reaction evidence="9">
        <text>L-threonyl-[protein] + ATP = O-phospho-L-threonyl-[protein] + ADP + H(+)</text>
        <dbReference type="Rhea" id="RHEA:46608"/>
        <dbReference type="Rhea" id="RHEA-COMP:11060"/>
        <dbReference type="Rhea" id="RHEA-COMP:11605"/>
        <dbReference type="ChEBI" id="CHEBI:15378"/>
        <dbReference type="ChEBI" id="CHEBI:30013"/>
        <dbReference type="ChEBI" id="CHEBI:30616"/>
        <dbReference type="ChEBI" id="CHEBI:61977"/>
        <dbReference type="ChEBI" id="CHEBI:456216"/>
        <dbReference type="EC" id="2.7.11.1"/>
    </reaction>
</comment>
<evidence type="ECO:0000256" key="4">
    <source>
        <dbReference type="ARBA" id="ARBA00022679"/>
    </source>
</evidence>
<evidence type="ECO:0000259" key="13">
    <source>
        <dbReference type="PROSITE" id="PS51285"/>
    </source>
</evidence>
<dbReference type="AlphaFoldDB" id="A0A9P5TML5"/>
<dbReference type="GO" id="GO:0035556">
    <property type="term" value="P:intracellular signal transduction"/>
    <property type="evidence" value="ECO:0007669"/>
    <property type="project" value="TreeGrafter"/>
</dbReference>
<evidence type="ECO:0000256" key="10">
    <source>
        <dbReference type="ARBA" id="ARBA00048679"/>
    </source>
</evidence>
<dbReference type="GO" id="GO:0005524">
    <property type="term" value="F:ATP binding"/>
    <property type="evidence" value="ECO:0007669"/>
    <property type="project" value="UniProtKB-UniRule"/>
</dbReference>
<dbReference type="EC" id="2.7.11.1" evidence="1"/>
<dbReference type="InterPro" id="IPR017441">
    <property type="entry name" value="Protein_kinase_ATP_BS"/>
</dbReference>
<evidence type="ECO:0000256" key="7">
    <source>
        <dbReference type="ARBA" id="ARBA00022840"/>
    </source>
</evidence>
<dbReference type="GO" id="GO:0004674">
    <property type="term" value="F:protein serine/threonine kinase activity"/>
    <property type="evidence" value="ECO:0007669"/>
    <property type="project" value="UniProtKB-KW"/>
</dbReference>
<reference evidence="14" key="1">
    <citation type="submission" date="2020-11" db="EMBL/GenBank/DDBJ databases">
        <authorList>
            <consortium name="DOE Joint Genome Institute"/>
            <person name="Ahrendt S."/>
            <person name="Riley R."/>
            <person name="Andreopoulos W."/>
            <person name="LaButti K."/>
            <person name="Pangilinan J."/>
            <person name="Ruiz-duenas F.J."/>
            <person name="Barrasa J.M."/>
            <person name="Sanchez-Garcia M."/>
            <person name="Camarero S."/>
            <person name="Miyauchi S."/>
            <person name="Serrano A."/>
            <person name="Linde D."/>
            <person name="Babiker R."/>
            <person name="Drula E."/>
            <person name="Ayuso-Fernandez I."/>
            <person name="Pacheco R."/>
            <person name="Padilla G."/>
            <person name="Ferreira P."/>
            <person name="Barriuso J."/>
            <person name="Kellner H."/>
            <person name="Castanera R."/>
            <person name="Alfaro M."/>
            <person name="Ramirez L."/>
            <person name="Pisabarro A.G."/>
            <person name="Kuo A."/>
            <person name="Tritt A."/>
            <person name="Lipzen A."/>
            <person name="He G."/>
            <person name="Yan M."/>
            <person name="Ng V."/>
            <person name="Cullen D."/>
            <person name="Martin F."/>
            <person name="Rosso M.-N."/>
            <person name="Henrissat B."/>
            <person name="Hibbett D."/>
            <person name="Martinez A.T."/>
            <person name="Grigoriev I.V."/>
        </authorList>
    </citation>
    <scope>NUCLEOTIDE SEQUENCE</scope>
    <source>
        <strain evidence="14">AH 44721</strain>
    </source>
</reference>
<gene>
    <name evidence="14" type="ORF">CPB84DRAFT_1682245</name>
</gene>
<dbReference type="FunFam" id="1.10.510.10:FF:000024">
    <property type="entry name" value="Probable serine/threonine-protein kinase cot-1"/>
    <property type="match status" value="1"/>
</dbReference>
<feature type="binding site" evidence="11">
    <location>
        <position position="350"/>
    </location>
    <ligand>
        <name>ATP</name>
        <dbReference type="ChEBI" id="CHEBI:30616"/>
    </ligand>
</feature>
<dbReference type="SMART" id="SM00220">
    <property type="entry name" value="S_TKc"/>
    <property type="match status" value="1"/>
</dbReference>
<comment type="caution">
    <text evidence="14">The sequence shown here is derived from an EMBL/GenBank/DDBJ whole genome shotgun (WGS) entry which is preliminary data.</text>
</comment>
<evidence type="ECO:0000256" key="11">
    <source>
        <dbReference type="PROSITE-ProRule" id="PRU10141"/>
    </source>
</evidence>
<evidence type="ECO:0000313" key="15">
    <source>
        <dbReference type="Proteomes" id="UP000724874"/>
    </source>
</evidence>
<evidence type="ECO:0000256" key="1">
    <source>
        <dbReference type="ARBA" id="ARBA00012513"/>
    </source>
</evidence>
<feature type="domain" description="Protein kinase" evidence="12">
    <location>
        <begin position="321"/>
        <end position="679"/>
    </location>
</feature>
<dbReference type="PROSITE" id="PS51285">
    <property type="entry name" value="AGC_KINASE_CTER"/>
    <property type="match status" value="1"/>
</dbReference>
<evidence type="ECO:0000256" key="9">
    <source>
        <dbReference type="ARBA" id="ARBA00047899"/>
    </source>
</evidence>
<feature type="domain" description="AGC-kinase C-terminal" evidence="13">
    <location>
        <begin position="680"/>
        <end position="775"/>
    </location>
</feature>
<evidence type="ECO:0000313" key="14">
    <source>
        <dbReference type="EMBL" id="KAF8895683.1"/>
    </source>
</evidence>
<proteinExistence type="inferred from homology"/>
<accession>A0A9P5TML5</accession>
<dbReference type="PROSITE" id="PS00108">
    <property type="entry name" value="PROTEIN_KINASE_ST"/>
    <property type="match status" value="1"/>
</dbReference>
<keyword evidence="3" id="KW-0597">Phosphoprotein</keyword>
<dbReference type="EMBL" id="JADNYJ010000061">
    <property type="protein sequence ID" value="KAF8895683.1"/>
    <property type="molecule type" value="Genomic_DNA"/>
</dbReference>
<dbReference type="PANTHER" id="PTHR24356:SF400">
    <property type="entry name" value="SERINE_THREONINE-PROTEIN KINASE CBK1"/>
    <property type="match status" value="1"/>
</dbReference>
<keyword evidence="6 14" id="KW-0418">Kinase</keyword>
<dbReference type="InterPro" id="IPR059233">
    <property type="entry name" value="MobB_NdrA/B/Cbk1"/>
</dbReference>
<dbReference type="InterPro" id="IPR000961">
    <property type="entry name" value="AGC-kinase_C"/>
</dbReference>